<evidence type="ECO:0000256" key="1">
    <source>
        <dbReference type="SAM" id="Phobius"/>
    </source>
</evidence>
<reference evidence="2" key="1">
    <citation type="submission" date="2009-10" db="EMBL/GenBank/DDBJ databases">
        <title>Complete sequence of chromosome of Methanocaldococcus vulcanius M7.</title>
        <authorList>
            <consortium name="US DOE Joint Genome Institute"/>
            <person name="Lucas S."/>
            <person name="Copeland A."/>
            <person name="Lapidus A."/>
            <person name="Glavina del Rio T."/>
            <person name="Dalin E."/>
            <person name="Tice H."/>
            <person name="Bruce D."/>
            <person name="Goodwin L."/>
            <person name="Pitluck S."/>
            <person name="Lcollab F.I."/>
            <person name="Brettin T."/>
            <person name="Detter J.C."/>
            <person name="Han C."/>
            <person name="Tapia R."/>
            <person name="Kuske C.R."/>
            <person name="Schmutz J."/>
            <person name="Larimer F."/>
            <person name="Land M."/>
            <person name="Hauser L."/>
            <person name="Kyrpides N."/>
            <person name="Ovchinikova G."/>
            <person name="Sieprawska-Lupa M."/>
            <person name="Whitman W.B."/>
            <person name="Woyke T."/>
        </authorList>
    </citation>
    <scope>NUCLEOTIDE SEQUENCE [LARGE SCALE GENOMIC DNA]</scope>
    <source>
        <strain evidence="2">M7</strain>
    </source>
</reference>
<keyword evidence="1" id="KW-0812">Transmembrane</keyword>
<evidence type="ECO:0000313" key="2">
    <source>
        <dbReference type="EMBL" id="ACX73494.1"/>
    </source>
</evidence>
<keyword evidence="3" id="KW-1185">Reference proteome</keyword>
<dbReference type="Proteomes" id="UP000002063">
    <property type="component" value="Chromosome"/>
</dbReference>
<keyword evidence="1" id="KW-0472">Membrane</keyword>
<dbReference type="GeneID" id="8514001"/>
<feature type="transmembrane region" description="Helical" evidence="1">
    <location>
        <begin position="99"/>
        <end position="128"/>
    </location>
</feature>
<organism evidence="2 3">
    <name type="scientific">Methanocaldococcus vulcanius (strain ATCC 700851 / DSM 12094 / M7)</name>
    <name type="common">Methanococcus vulcanius</name>
    <dbReference type="NCBI Taxonomy" id="579137"/>
    <lineage>
        <taxon>Archaea</taxon>
        <taxon>Methanobacteriati</taxon>
        <taxon>Methanobacteriota</taxon>
        <taxon>Methanomada group</taxon>
        <taxon>Methanococci</taxon>
        <taxon>Methanococcales</taxon>
        <taxon>Methanocaldococcaceae</taxon>
        <taxon>Methanocaldococcus</taxon>
    </lineage>
</organism>
<dbReference type="KEGG" id="mvu:Metvu_1641"/>
<proteinExistence type="predicted"/>
<feature type="transmembrane region" description="Helical" evidence="1">
    <location>
        <begin position="227"/>
        <end position="254"/>
    </location>
</feature>
<feature type="transmembrane region" description="Helical" evidence="1">
    <location>
        <begin position="56"/>
        <end position="79"/>
    </location>
</feature>
<gene>
    <name evidence="2" type="ordered locus">Metvu_1641</name>
</gene>
<feature type="transmembrane region" description="Helical" evidence="1">
    <location>
        <begin position="260"/>
        <end position="277"/>
    </location>
</feature>
<dbReference type="STRING" id="579137.Metvu_1641"/>
<evidence type="ECO:0000313" key="3">
    <source>
        <dbReference type="Proteomes" id="UP000002063"/>
    </source>
</evidence>
<name>C9RDW5_METVM</name>
<keyword evidence="1" id="KW-1133">Transmembrane helix</keyword>
<protein>
    <submittedName>
        <fullName evidence="2">Uncharacterized protein</fullName>
    </submittedName>
</protein>
<dbReference type="EMBL" id="CP001787">
    <property type="protein sequence ID" value="ACX73494.1"/>
    <property type="molecule type" value="Genomic_DNA"/>
</dbReference>
<dbReference type="AlphaFoldDB" id="C9RDW5"/>
<sequence length="289" mass="34220">MNQIIKKLIIEPLIYPFYKGNYKNFIILGLILTILVAFVMSYLLQILAGIYMPSDIFVFYMILLPYFIPFIIMLGYILMVFESSIYGKDDLPNLDAKKLILYGFKAFGYILLLLLIITLVFLIWIILYETIKYGNSPLYSRAFGLFPPFSYIAGIIFLILVIFMANLIILCSVLSMPSYECFTLIPWSFIGRNMSDYLIIAIVWFFFPIILFKLYNRNINLKKLVRFTFFLRYFLIFVISGIYLLLIFKIVLFVDYFKTLIIFYLLIVIARMFGVYFREVENNYKKVRL</sequence>
<feature type="transmembrane region" description="Helical" evidence="1">
    <location>
        <begin position="149"/>
        <end position="177"/>
    </location>
</feature>
<feature type="transmembrane region" description="Helical" evidence="1">
    <location>
        <begin position="25"/>
        <end position="44"/>
    </location>
</feature>
<dbReference type="HOGENOM" id="CLU_961771_0_0_2"/>
<dbReference type="RefSeq" id="WP_015733713.1">
    <property type="nucleotide sequence ID" value="NC_013407.1"/>
</dbReference>
<feature type="transmembrane region" description="Helical" evidence="1">
    <location>
        <begin position="197"/>
        <end position="215"/>
    </location>
</feature>
<accession>C9RDW5</accession>